<gene>
    <name evidence="2" type="ORF">QBC35DRAFT_463607</name>
</gene>
<evidence type="ECO:0000256" key="1">
    <source>
        <dbReference type="SAM" id="MobiDB-lite"/>
    </source>
</evidence>
<keyword evidence="3" id="KW-1185">Reference proteome</keyword>
<feature type="compositionally biased region" description="Basic and acidic residues" evidence="1">
    <location>
        <begin position="202"/>
        <end position="217"/>
    </location>
</feature>
<accession>A0AAN6WUB0</accession>
<name>A0AAN6WUB0_9PEZI</name>
<feature type="compositionally biased region" description="Low complexity" evidence="1">
    <location>
        <begin position="14"/>
        <end position="23"/>
    </location>
</feature>
<reference evidence="2" key="2">
    <citation type="submission" date="2023-05" db="EMBL/GenBank/DDBJ databases">
        <authorList>
            <consortium name="Lawrence Berkeley National Laboratory"/>
            <person name="Steindorff A."/>
            <person name="Hensen N."/>
            <person name="Bonometti L."/>
            <person name="Westerberg I."/>
            <person name="Brannstrom I.O."/>
            <person name="Guillou S."/>
            <person name="Cros-Aarteil S."/>
            <person name="Calhoun S."/>
            <person name="Haridas S."/>
            <person name="Kuo A."/>
            <person name="Mondo S."/>
            <person name="Pangilinan J."/>
            <person name="Riley R."/>
            <person name="Labutti K."/>
            <person name="Andreopoulos B."/>
            <person name="Lipzen A."/>
            <person name="Chen C."/>
            <person name="Yanf M."/>
            <person name="Daum C."/>
            <person name="Ng V."/>
            <person name="Clum A."/>
            <person name="Ohm R."/>
            <person name="Martin F."/>
            <person name="Silar P."/>
            <person name="Natvig D."/>
            <person name="Lalanne C."/>
            <person name="Gautier V."/>
            <person name="Ament-Velasquez S.L."/>
            <person name="Kruys A."/>
            <person name="Hutchinson M.I."/>
            <person name="Powell A.J."/>
            <person name="Barry K."/>
            <person name="Miller A.N."/>
            <person name="Grigoriev I.V."/>
            <person name="Debuchy R."/>
            <person name="Gladieux P."/>
            <person name="Thoren M.H."/>
            <person name="Johannesson H."/>
        </authorList>
    </citation>
    <scope>NUCLEOTIDE SEQUENCE</scope>
    <source>
        <strain evidence="2">PSN309</strain>
    </source>
</reference>
<protein>
    <submittedName>
        <fullName evidence="2">Uncharacterized protein</fullName>
    </submittedName>
</protein>
<dbReference type="AlphaFoldDB" id="A0AAN6WUB0"/>
<feature type="region of interest" description="Disordered" evidence="1">
    <location>
        <begin position="1"/>
        <end position="26"/>
    </location>
</feature>
<organism evidence="2 3">
    <name type="scientific">Podospora australis</name>
    <dbReference type="NCBI Taxonomy" id="1536484"/>
    <lineage>
        <taxon>Eukaryota</taxon>
        <taxon>Fungi</taxon>
        <taxon>Dikarya</taxon>
        <taxon>Ascomycota</taxon>
        <taxon>Pezizomycotina</taxon>
        <taxon>Sordariomycetes</taxon>
        <taxon>Sordariomycetidae</taxon>
        <taxon>Sordariales</taxon>
        <taxon>Podosporaceae</taxon>
        <taxon>Podospora</taxon>
    </lineage>
</organism>
<feature type="compositionally biased region" description="Polar residues" evidence="1">
    <location>
        <begin position="1"/>
        <end position="13"/>
    </location>
</feature>
<proteinExistence type="predicted"/>
<reference evidence="2" key="1">
    <citation type="journal article" date="2023" name="Mol. Phylogenet. Evol.">
        <title>Genome-scale phylogeny and comparative genomics of the fungal order Sordariales.</title>
        <authorList>
            <person name="Hensen N."/>
            <person name="Bonometti L."/>
            <person name="Westerberg I."/>
            <person name="Brannstrom I.O."/>
            <person name="Guillou S."/>
            <person name="Cros-Aarteil S."/>
            <person name="Calhoun S."/>
            <person name="Haridas S."/>
            <person name="Kuo A."/>
            <person name="Mondo S."/>
            <person name="Pangilinan J."/>
            <person name="Riley R."/>
            <person name="LaButti K."/>
            <person name="Andreopoulos B."/>
            <person name="Lipzen A."/>
            <person name="Chen C."/>
            <person name="Yan M."/>
            <person name="Daum C."/>
            <person name="Ng V."/>
            <person name="Clum A."/>
            <person name="Steindorff A."/>
            <person name="Ohm R.A."/>
            <person name="Martin F."/>
            <person name="Silar P."/>
            <person name="Natvig D.O."/>
            <person name="Lalanne C."/>
            <person name="Gautier V."/>
            <person name="Ament-Velasquez S.L."/>
            <person name="Kruys A."/>
            <person name="Hutchinson M.I."/>
            <person name="Powell A.J."/>
            <person name="Barry K."/>
            <person name="Miller A.N."/>
            <person name="Grigoriev I.V."/>
            <person name="Debuchy R."/>
            <person name="Gladieux P."/>
            <person name="Hiltunen Thoren M."/>
            <person name="Johannesson H."/>
        </authorList>
    </citation>
    <scope>NUCLEOTIDE SEQUENCE</scope>
    <source>
        <strain evidence="2">PSN309</strain>
    </source>
</reference>
<sequence length="225" mass="24966">MEQQQLNHVESQPSSSSSSSSSSNLSKEHGFPIHVRNVGLFMLGIVLVELWFGKRFQDLPTTITGPGTCRGGGERSESRATVFGSFKTASDWEVLVEKVCRDAGGWYGAANTTIQVTTGLTVPDPAVPDTATRYAEPWDVPADTSPVTQPLSPSFEADEPSSMSPYQQLNSENQAQMYDHEKTPNRKKRSNRNRNAEYYQQTEDKFHGDRVFADSKPHHPHHTGL</sequence>
<feature type="compositionally biased region" description="Polar residues" evidence="1">
    <location>
        <begin position="161"/>
        <end position="176"/>
    </location>
</feature>
<evidence type="ECO:0000313" key="2">
    <source>
        <dbReference type="EMBL" id="KAK4187621.1"/>
    </source>
</evidence>
<dbReference type="EMBL" id="MU864399">
    <property type="protein sequence ID" value="KAK4187621.1"/>
    <property type="molecule type" value="Genomic_DNA"/>
</dbReference>
<feature type="region of interest" description="Disordered" evidence="1">
    <location>
        <begin position="136"/>
        <end position="225"/>
    </location>
</feature>
<comment type="caution">
    <text evidence="2">The sequence shown here is derived from an EMBL/GenBank/DDBJ whole genome shotgun (WGS) entry which is preliminary data.</text>
</comment>
<dbReference type="Proteomes" id="UP001302126">
    <property type="component" value="Unassembled WGS sequence"/>
</dbReference>
<evidence type="ECO:0000313" key="3">
    <source>
        <dbReference type="Proteomes" id="UP001302126"/>
    </source>
</evidence>